<gene>
    <name evidence="2" type="ORF">GUITHDRAFT_150360</name>
</gene>
<evidence type="ECO:0000256" key="1">
    <source>
        <dbReference type="SAM" id="SignalP"/>
    </source>
</evidence>
<feature type="chain" id="PRO_5008772055" evidence="1">
    <location>
        <begin position="19"/>
        <end position="179"/>
    </location>
</feature>
<feature type="signal peptide" evidence="1">
    <location>
        <begin position="1"/>
        <end position="18"/>
    </location>
</feature>
<reference evidence="3" key="3">
    <citation type="submission" date="2015-06" db="UniProtKB">
        <authorList>
            <consortium name="EnsemblProtists"/>
        </authorList>
    </citation>
    <scope>IDENTIFICATION</scope>
</reference>
<dbReference type="KEGG" id="gtt:GUITHDRAFT_150360"/>
<dbReference type="HOGENOM" id="CLU_1506197_0_0_1"/>
<dbReference type="EMBL" id="JH992970">
    <property type="protein sequence ID" value="EKX53266.1"/>
    <property type="molecule type" value="Genomic_DNA"/>
</dbReference>
<reference evidence="4" key="2">
    <citation type="submission" date="2012-11" db="EMBL/GenBank/DDBJ databases">
        <authorList>
            <person name="Kuo A."/>
            <person name="Curtis B.A."/>
            <person name="Tanifuji G."/>
            <person name="Burki F."/>
            <person name="Gruber A."/>
            <person name="Irimia M."/>
            <person name="Maruyama S."/>
            <person name="Arias M.C."/>
            <person name="Ball S.G."/>
            <person name="Gile G.H."/>
            <person name="Hirakawa Y."/>
            <person name="Hopkins J.F."/>
            <person name="Rensing S.A."/>
            <person name="Schmutz J."/>
            <person name="Symeonidi A."/>
            <person name="Elias M."/>
            <person name="Eveleigh R.J."/>
            <person name="Herman E.K."/>
            <person name="Klute M.J."/>
            <person name="Nakayama T."/>
            <person name="Obornik M."/>
            <person name="Reyes-Prieto A."/>
            <person name="Armbrust E.V."/>
            <person name="Aves S.J."/>
            <person name="Beiko R.G."/>
            <person name="Coutinho P."/>
            <person name="Dacks J.B."/>
            <person name="Durnford D.G."/>
            <person name="Fast N.M."/>
            <person name="Green B.R."/>
            <person name="Grisdale C."/>
            <person name="Hempe F."/>
            <person name="Henrissat B."/>
            <person name="Hoppner M.P."/>
            <person name="Ishida K.-I."/>
            <person name="Kim E."/>
            <person name="Koreny L."/>
            <person name="Kroth P.G."/>
            <person name="Liu Y."/>
            <person name="Malik S.-B."/>
            <person name="Maier U.G."/>
            <person name="McRose D."/>
            <person name="Mock T."/>
            <person name="Neilson J.A."/>
            <person name="Onodera N.T."/>
            <person name="Poole A.M."/>
            <person name="Pritham E.J."/>
            <person name="Richards T.A."/>
            <person name="Rocap G."/>
            <person name="Roy S.W."/>
            <person name="Sarai C."/>
            <person name="Schaack S."/>
            <person name="Shirato S."/>
            <person name="Slamovits C.H."/>
            <person name="Spencer D.F."/>
            <person name="Suzuki S."/>
            <person name="Worden A.Z."/>
            <person name="Zauner S."/>
            <person name="Barry K."/>
            <person name="Bell C."/>
            <person name="Bharti A.K."/>
            <person name="Crow J.A."/>
            <person name="Grimwood J."/>
            <person name="Kramer R."/>
            <person name="Lindquist E."/>
            <person name="Lucas S."/>
            <person name="Salamov A."/>
            <person name="McFadden G.I."/>
            <person name="Lane C.E."/>
            <person name="Keeling P.J."/>
            <person name="Gray M.W."/>
            <person name="Grigoriev I.V."/>
            <person name="Archibald J.M."/>
        </authorList>
    </citation>
    <scope>NUCLEOTIDE SEQUENCE</scope>
    <source>
        <strain evidence="4">CCMP2712</strain>
    </source>
</reference>
<dbReference type="Proteomes" id="UP000011087">
    <property type="component" value="Unassembled WGS sequence"/>
</dbReference>
<dbReference type="PaxDb" id="55529-EKX53266"/>
<dbReference type="AlphaFoldDB" id="L1JXH9"/>
<keyword evidence="1" id="KW-0732">Signal</keyword>
<reference evidence="2 4" key="1">
    <citation type="journal article" date="2012" name="Nature">
        <title>Algal genomes reveal evolutionary mosaicism and the fate of nucleomorphs.</title>
        <authorList>
            <consortium name="DOE Joint Genome Institute"/>
            <person name="Curtis B.A."/>
            <person name="Tanifuji G."/>
            <person name="Burki F."/>
            <person name="Gruber A."/>
            <person name="Irimia M."/>
            <person name="Maruyama S."/>
            <person name="Arias M.C."/>
            <person name="Ball S.G."/>
            <person name="Gile G.H."/>
            <person name="Hirakawa Y."/>
            <person name="Hopkins J.F."/>
            <person name="Kuo A."/>
            <person name="Rensing S.A."/>
            <person name="Schmutz J."/>
            <person name="Symeonidi A."/>
            <person name="Elias M."/>
            <person name="Eveleigh R.J."/>
            <person name="Herman E.K."/>
            <person name="Klute M.J."/>
            <person name="Nakayama T."/>
            <person name="Obornik M."/>
            <person name="Reyes-Prieto A."/>
            <person name="Armbrust E.V."/>
            <person name="Aves S.J."/>
            <person name="Beiko R.G."/>
            <person name="Coutinho P."/>
            <person name="Dacks J.B."/>
            <person name="Durnford D.G."/>
            <person name="Fast N.M."/>
            <person name="Green B.R."/>
            <person name="Grisdale C.J."/>
            <person name="Hempel F."/>
            <person name="Henrissat B."/>
            <person name="Hoppner M.P."/>
            <person name="Ishida K."/>
            <person name="Kim E."/>
            <person name="Koreny L."/>
            <person name="Kroth P.G."/>
            <person name="Liu Y."/>
            <person name="Malik S.B."/>
            <person name="Maier U.G."/>
            <person name="McRose D."/>
            <person name="Mock T."/>
            <person name="Neilson J.A."/>
            <person name="Onodera N.T."/>
            <person name="Poole A.M."/>
            <person name="Pritham E.J."/>
            <person name="Richards T.A."/>
            <person name="Rocap G."/>
            <person name="Roy S.W."/>
            <person name="Sarai C."/>
            <person name="Schaack S."/>
            <person name="Shirato S."/>
            <person name="Slamovits C.H."/>
            <person name="Spencer D.F."/>
            <person name="Suzuki S."/>
            <person name="Worden A.Z."/>
            <person name="Zauner S."/>
            <person name="Barry K."/>
            <person name="Bell C."/>
            <person name="Bharti A.K."/>
            <person name="Crow J.A."/>
            <person name="Grimwood J."/>
            <person name="Kramer R."/>
            <person name="Lindquist E."/>
            <person name="Lucas S."/>
            <person name="Salamov A."/>
            <person name="McFadden G.I."/>
            <person name="Lane C.E."/>
            <person name="Keeling P.J."/>
            <person name="Gray M.W."/>
            <person name="Grigoriev I.V."/>
            <person name="Archibald J.M."/>
        </authorList>
    </citation>
    <scope>NUCLEOTIDE SEQUENCE</scope>
    <source>
        <strain evidence="2 4">CCMP2712</strain>
    </source>
</reference>
<name>L1JXH9_GUITC</name>
<sequence>MGFHGLAALAAAMMLVGGWSRTRFHAADPVAALSSFPDPMSGRKSEFERGQLLARDAGYLPPTPQQEPDATVTSQARRQDFLQTFSRSKRFQARKPSDLVEMAINDIQKEHEKRMSRLLKDDMDNAAKQYADMMTKEISTQNAYVRSRRRALQLARQKEKAREKAKAAKDPNANWLSLF</sequence>
<proteinExistence type="predicted"/>
<protein>
    <submittedName>
        <fullName evidence="2 3">Uncharacterized protein</fullName>
    </submittedName>
</protein>
<evidence type="ECO:0000313" key="3">
    <source>
        <dbReference type="EnsemblProtists" id="EKX53266"/>
    </source>
</evidence>
<accession>L1JXH9</accession>
<keyword evidence="4" id="KW-1185">Reference proteome</keyword>
<dbReference type="RefSeq" id="XP_005840246.1">
    <property type="nucleotide sequence ID" value="XM_005840189.1"/>
</dbReference>
<evidence type="ECO:0000313" key="2">
    <source>
        <dbReference type="EMBL" id="EKX53266.1"/>
    </source>
</evidence>
<dbReference type="GeneID" id="17310123"/>
<evidence type="ECO:0000313" key="4">
    <source>
        <dbReference type="Proteomes" id="UP000011087"/>
    </source>
</evidence>
<organism evidence="2">
    <name type="scientific">Guillardia theta (strain CCMP2712)</name>
    <name type="common">Cryptophyte</name>
    <dbReference type="NCBI Taxonomy" id="905079"/>
    <lineage>
        <taxon>Eukaryota</taxon>
        <taxon>Cryptophyceae</taxon>
        <taxon>Pyrenomonadales</taxon>
        <taxon>Geminigeraceae</taxon>
        <taxon>Guillardia</taxon>
    </lineage>
</organism>
<dbReference type="EnsemblProtists" id="EKX53266">
    <property type="protein sequence ID" value="EKX53266"/>
    <property type="gene ID" value="GUITHDRAFT_150360"/>
</dbReference>